<feature type="compositionally biased region" description="Pro residues" evidence="1">
    <location>
        <begin position="99"/>
        <end position="115"/>
    </location>
</feature>
<comment type="caution">
    <text evidence="2">The sequence shown here is derived from an EMBL/GenBank/DDBJ whole genome shotgun (WGS) entry which is preliminary data.</text>
</comment>
<feature type="compositionally biased region" description="Pro residues" evidence="1">
    <location>
        <begin position="499"/>
        <end position="509"/>
    </location>
</feature>
<feature type="compositionally biased region" description="Acidic residues" evidence="1">
    <location>
        <begin position="425"/>
        <end position="435"/>
    </location>
</feature>
<accession>A0A9P5XYZ8</accession>
<dbReference type="Proteomes" id="UP000807353">
    <property type="component" value="Unassembled WGS sequence"/>
</dbReference>
<feature type="region of interest" description="Disordered" evidence="1">
    <location>
        <begin position="551"/>
        <end position="582"/>
    </location>
</feature>
<feature type="region of interest" description="Disordered" evidence="1">
    <location>
        <begin position="42"/>
        <end position="115"/>
    </location>
</feature>
<dbReference type="EMBL" id="MU150300">
    <property type="protein sequence ID" value="KAF9460367.1"/>
    <property type="molecule type" value="Genomic_DNA"/>
</dbReference>
<evidence type="ECO:0000313" key="3">
    <source>
        <dbReference type="Proteomes" id="UP000807353"/>
    </source>
</evidence>
<feature type="region of interest" description="Disordered" evidence="1">
    <location>
        <begin position="425"/>
        <end position="528"/>
    </location>
</feature>
<organism evidence="2 3">
    <name type="scientific">Collybia nuda</name>
    <dbReference type="NCBI Taxonomy" id="64659"/>
    <lineage>
        <taxon>Eukaryota</taxon>
        <taxon>Fungi</taxon>
        <taxon>Dikarya</taxon>
        <taxon>Basidiomycota</taxon>
        <taxon>Agaricomycotina</taxon>
        <taxon>Agaricomycetes</taxon>
        <taxon>Agaricomycetidae</taxon>
        <taxon>Agaricales</taxon>
        <taxon>Tricholomatineae</taxon>
        <taxon>Clitocybaceae</taxon>
        <taxon>Collybia</taxon>
    </lineage>
</organism>
<dbReference type="AlphaFoldDB" id="A0A9P5XYZ8"/>
<gene>
    <name evidence="2" type="ORF">BDZ94DRAFT_1266375</name>
</gene>
<sequence>MATSVERPMSALSDILVSTDQQRRPSIVEVIDVDLFDDPQLSSRAIHRPNPRQVQRPRQPADPESIISLVDSDDELPATPQMASGSGSTRQGNRQRLISPPPPTQVPHNYPPVPRVPRRFAEFVSPPMRRHPPPFAVPPVVPIAQPFPFEAAISQNPVGPIAGPSSMSNHPNRNRRYAVSPPLHAAPPSHHQPTLGLGGALISLNRARTDTRRDYNRYDSGNTQGGFINRTRTLMGHVFGAAAHGMGFGSFDYPEAEVDSDDDGPALHALLTGDDERFGHPARAYAYQEMMLQRYRNHARTQNIQYRPEYTHPGKPESGFTFDFAPPSFTVEDVQKPKEKSPPIVIDLEETDAEGSTAGPSTLSESSGPLSLNTLLVCARCLDPLVLGGGLVGEEGRRKKVWALRCGHMIDGKCLDILGVPSAEDEEKDQELEQEESPKGSTVIDIKGKGKAKAVEEPIPGPPPEENSMRSRLRSRTQSHIIPSSAIIPSSSSTIPTSTPDPPPQPPSPVKLGKRKRGKAAKPQIESTHEWTCPVAGCEKVHASVKIGGVWVPEPPARTNGNGKGKRRARWGINGPIPEAEETKSERGAIAVFV</sequence>
<dbReference type="OrthoDB" id="2507647at2759"/>
<evidence type="ECO:0000313" key="2">
    <source>
        <dbReference type="EMBL" id="KAF9460367.1"/>
    </source>
</evidence>
<name>A0A9P5XYZ8_9AGAR</name>
<feature type="compositionally biased region" description="Low complexity" evidence="1">
    <location>
        <begin position="479"/>
        <end position="498"/>
    </location>
</feature>
<protein>
    <submittedName>
        <fullName evidence="2">Uncharacterized protein</fullName>
    </submittedName>
</protein>
<reference evidence="2" key="1">
    <citation type="submission" date="2020-11" db="EMBL/GenBank/DDBJ databases">
        <authorList>
            <consortium name="DOE Joint Genome Institute"/>
            <person name="Ahrendt S."/>
            <person name="Riley R."/>
            <person name="Andreopoulos W."/>
            <person name="Labutti K."/>
            <person name="Pangilinan J."/>
            <person name="Ruiz-Duenas F.J."/>
            <person name="Barrasa J.M."/>
            <person name="Sanchez-Garcia M."/>
            <person name="Camarero S."/>
            <person name="Miyauchi S."/>
            <person name="Serrano A."/>
            <person name="Linde D."/>
            <person name="Babiker R."/>
            <person name="Drula E."/>
            <person name="Ayuso-Fernandez I."/>
            <person name="Pacheco R."/>
            <person name="Padilla G."/>
            <person name="Ferreira P."/>
            <person name="Barriuso J."/>
            <person name="Kellner H."/>
            <person name="Castanera R."/>
            <person name="Alfaro M."/>
            <person name="Ramirez L."/>
            <person name="Pisabarro A.G."/>
            <person name="Kuo A."/>
            <person name="Tritt A."/>
            <person name="Lipzen A."/>
            <person name="He G."/>
            <person name="Yan M."/>
            <person name="Ng V."/>
            <person name="Cullen D."/>
            <person name="Martin F."/>
            <person name="Rosso M.-N."/>
            <person name="Henrissat B."/>
            <person name="Hibbett D."/>
            <person name="Martinez A.T."/>
            <person name="Grigoriev I.V."/>
        </authorList>
    </citation>
    <scope>NUCLEOTIDE SEQUENCE</scope>
    <source>
        <strain evidence="2">CBS 247.69</strain>
    </source>
</reference>
<evidence type="ECO:0000256" key="1">
    <source>
        <dbReference type="SAM" id="MobiDB-lite"/>
    </source>
</evidence>
<keyword evidence="3" id="KW-1185">Reference proteome</keyword>
<feature type="region of interest" description="Disordered" evidence="1">
    <location>
        <begin position="1"/>
        <end position="24"/>
    </location>
</feature>
<feature type="compositionally biased region" description="Polar residues" evidence="1">
    <location>
        <begin position="81"/>
        <end position="96"/>
    </location>
</feature>
<proteinExistence type="predicted"/>